<keyword evidence="4 6" id="KW-1133">Transmembrane helix</keyword>
<protein>
    <submittedName>
        <fullName evidence="7">Lipopolysaccharide biosynthesis protein</fullName>
    </submittedName>
</protein>
<feature type="transmembrane region" description="Helical" evidence="6">
    <location>
        <begin position="132"/>
        <end position="152"/>
    </location>
</feature>
<dbReference type="Pfam" id="PF13440">
    <property type="entry name" value="Polysacc_synt_3"/>
    <property type="match status" value="1"/>
</dbReference>
<feature type="transmembrane region" description="Helical" evidence="6">
    <location>
        <begin position="27"/>
        <end position="49"/>
    </location>
</feature>
<reference evidence="7 8" key="1">
    <citation type="submission" date="2018-12" db="EMBL/GenBank/DDBJ databases">
        <authorList>
            <person name="Kim S.-J."/>
            <person name="Jung G.-Y."/>
        </authorList>
    </citation>
    <scope>NUCLEOTIDE SEQUENCE [LARGE SCALE GENOMIC DNA]</scope>
    <source>
        <strain evidence="7 8">03SU3-P</strain>
    </source>
</reference>
<dbReference type="OrthoDB" id="7183296at2"/>
<gene>
    <name evidence="7" type="ORF">D7D48_00290</name>
</gene>
<feature type="transmembrane region" description="Helical" evidence="6">
    <location>
        <begin position="164"/>
        <end position="186"/>
    </location>
</feature>
<evidence type="ECO:0000256" key="6">
    <source>
        <dbReference type="SAM" id="Phobius"/>
    </source>
</evidence>
<dbReference type="AlphaFoldDB" id="A0A3R8RS55"/>
<dbReference type="GO" id="GO:0005886">
    <property type="term" value="C:plasma membrane"/>
    <property type="evidence" value="ECO:0007669"/>
    <property type="project" value="UniProtKB-SubCell"/>
</dbReference>
<dbReference type="PANTHER" id="PTHR30250:SF31">
    <property type="entry name" value="INNER MEMBRANE PROTEIN YGHQ"/>
    <property type="match status" value="1"/>
</dbReference>
<dbReference type="EMBL" id="RWJI01000001">
    <property type="protein sequence ID" value="RRQ51392.1"/>
    <property type="molecule type" value="Genomic_DNA"/>
</dbReference>
<proteinExistence type="predicted"/>
<feature type="transmembrane region" description="Helical" evidence="6">
    <location>
        <begin position="55"/>
        <end position="76"/>
    </location>
</feature>
<organism evidence="7 8">
    <name type="scientific">Sphingorhabdus wooponensis</name>
    <dbReference type="NCBI Taxonomy" id="940136"/>
    <lineage>
        <taxon>Bacteria</taxon>
        <taxon>Pseudomonadati</taxon>
        <taxon>Pseudomonadota</taxon>
        <taxon>Alphaproteobacteria</taxon>
        <taxon>Sphingomonadales</taxon>
        <taxon>Sphingomonadaceae</taxon>
        <taxon>Sphingorhabdus</taxon>
    </lineage>
</organism>
<dbReference type="PANTHER" id="PTHR30250">
    <property type="entry name" value="PST FAMILY PREDICTED COLANIC ACID TRANSPORTER"/>
    <property type="match status" value="1"/>
</dbReference>
<accession>A0A3R8RS55</accession>
<evidence type="ECO:0000256" key="5">
    <source>
        <dbReference type="ARBA" id="ARBA00023136"/>
    </source>
</evidence>
<feature type="transmembrane region" description="Helical" evidence="6">
    <location>
        <begin position="97"/>
        <end position="120"/>
    </location>
</feature>
<feature type="transmembrane region" description="Helical" evidence="6">
    <location>
        <begin position="416"/>
        <end position="434"/>
    </location>
</feature>
<comment type="caution">
    <text evidence="7">The sequence shown here is derived from an EMBL/GenBank/DDBJ whole genome shotgun (WGS) entry which is preliminary data.</text>
</comment>
<evidence type="ECO:0000256" key="4">
    <source>
        <dbReference type="ARBA" id="ARBA00022989"/>
    </source>
</evidence>
<keyword evidence="3 6" id="KW-0812">Transmembrane</keyword>
<feature type="transmembrane region" description="Helical" evidence="6">
    <location>
        <begin position="392"/>
        <end position="410"/>
    </location>
</feature>
<sequence length="444" mass="46473">MVEDAPQLPLTAHSPLRRIAGNMGRLLSGKAAAGIISLGSIAIAARILGVEQYGVLNLVHGFATLMGGTIAFSGFHGMVRYGAEALNRGAHTQFRNLVLLLALIELGMAAVAIALAMLLVPWVGASLGWSPQAIQFGGLYCFAILATVRATPQGLLQLAERFDLIGLHPVIMPLVRLAGALAILFMDGGLAAFLWVWLASAIAEGLSMWVLCWIGTRHLAIGADGRPTLKGTRRDNPGIVRFIATTNLDLTLRDIAPKATPLIIGWMLGPAAAGLYALVQRASAILIQPAQMLGEAAYPVVTRLLISGDNKAAGKAVRRSAIFATGIALLAAVIMCLFAGKVLVLLGGASFAGGASLLILVLLGRAMIAGMPTLSAALTAQGRPWISARANLTSNVGMLPILPLMIWWFGLNGAGVHGILQSLVLLSLLIWSYNQSRLAPSSGM</sequence>
<feature type="transmembrane region" description="Helical" evidence="6">
    <location>
        <begin position="192"/>
        <end position="214"/>
    </location>
</feature>
<keyword evidence="2" id="KW-1003">Cell membrane</keyword>
<dbReference type="Proteomes" id="UP000268553">
    <property type="component" value="Unassembled WGS sequence"/>
</dbReference>
<keyword evidence="5 6" id="KW-0472">Membrane</keyword>
<evidence type="ECO:0000313" key="8">
    <source>
        <dbReference type="Proteomes" id="UP000268553"/>
    </source>
</evidence>
<evidence type="ECO:0000256" key="3">
    <source>
        <dbReference type="ARBA" id="ARBA00022692"/>
    </source>
</evidence>
<feature type="transmembrane region" description="Helical" evidence="6">
    <location>
        <begin position="321"/>
        <end position="345"/>
    </location>
</feature>
<name>A0A3R8RS55_9SPHN</name>
<evidence type="ECO:0000313" key="7">
    <source>
        <dbReference type="EMBL" id="RRQ51392.1"/>
    </source>
</evidence>
<dbReference type="InterPro" id="IPR050833">
    <property type="entry name" value="Poly_Biosynth_Transport"/>
</dbReference>
<comment type="subcellular location">
    <subcellularLocation>
        <location evidence="1">Cell membrane</location>
        <topology evidence="1">Multi-pass membrane protein</topology>
    </subcellularLocation>
</comment>
<evidence type="ECO:0000256" key="1">
    <source>
        <dbReference type="ARBA" id="ARBA00004651"/>
    </source>
</evidence>
<keyword evidence="8" id="KW-1185">Reference proteome</keyword>
<evidence type="ECO:0000256" key="2">
    <source>
        <dbReference type="ARBA" id="ARBA00022475"/>
    </source>
</evidence>